<keyword evidence="3" id="KW-1185">Reference proteome</keyword>
<evidence type="ECO:0000256" key="1">
    <source>
        <dbReference type="SAM" id="MobiDB-lite"/>
    </source>
</evidence>
<reference evidence="2 3" key="1">
    <citation type="submission" date="2018-09" db="EMBL/GenBank/DDBJ databases">
        <title>YIM 75507 draft genome.</title>
        <authorList>
            <person name="Tang S."/>
            <person name="Feng Y."/>
        </authorList>
    </citation>
    <scope>NUCLEOTIDE SEQUENCE [LARGE SCALE GENOMIC DNA]</scope>
    <source>
        <strain evidence="2 3">YIM 75507</strain>
    </source>
</reference>
<evidence type="ECO:0000313" key="2">
    <source>
        <dbReference type="EMBL" id="RJL19575.1"/>
    </source>
</evidence>
<dbReference type="Proteomes" id="UP000265768">
    <property type="component" value="Unassembled WGS sequence"/>
</dbReference>
<accession>A0A3A4A566</accession>
<proteinExistence type="predicted"/>
<protein>
    <submittedName>
        <fullName evidence="2">Uncharacterized protein</fullName>
    </submittedName>
</protein>
<organism evidence="2 3">
    <name type="scientific">Bailinhaonella thermotolerans</name>
    <dbReference type="NCBI Taxonomy" id="1070861"/>
    <lineage>
        <taxon>Bacteria</taxon>
        <taxon>Bacillati</taxon>
        <taxon>Actinomycetota</taxon>
        <taxon>Actinomycetes</taxon>
        <taxon>Streptosporangiales</taxon>
        <taxon>Streptosporangiaceae</taxon>
        <taxon>Bailinhaonella</taxon>
    </lineage>
</organism>
<name>A0A3A4A566_9ACTN</name>
<sequence length="96" mass="10405">MNAKTLASGPASGERHRSRRGADRSAPFWRALRGTAAVLVLLLELADAWLTSQMGVRPVAPMVRHLAAVLAAEVRARMSGVIEAEVVEDCEKGVWR</sequence>
<dbReference type="EMBL" id="QZEY01000036">
    <property type="protein sequence ID" value="RJL19575.1"/>
    <property type="molecule type" value="Genomic_DNA"/>
</dbReference>
<dbReference type="AlphaFoldDB" id="A0A3A4A566"/>
<evidence type="ECO:0000313" key="3">
    <source>
        <dbReference type="Proteomes" id="UP000265768"/>
    </source>
</evidence>
<dbReference type="RefSeq" id="WP_119931904.1">
    <property type="nucleotide sequence ID" value="NZ_QZEY01000036.1"/>
</dbReference>
<gene>
    <name evidence="2" type="ORF">D5H75_40260</name>
</gene>
<comment type="caution">
    <text evidence="2">The sequence shown here is derived from an EMBL/GenBank/DDBJ whole genome shotgun (WGS) entry which is preliminary data.</text>
</comment>
<feature type="region of interest" description="Disordered" evidence="1">
    <location>
        <begin position="1"/>
        <end position="24"/>
    </location>
</feature>